<dbReference type="AlphaFoldDB" id="A0A395RJH1"/>
<feature type="region of interest" description="Disordered" evidence="8">
    <location>
        <begin position="1"/>
        <end position="177"/>
    </location>
</feature>
<dbReference type="PANTHER" id="PTHR16515:SF49">
    <property type="entry name" value="GASTRULA ZINC FINGER PROTEIN XLCGF49.1-LIKE-RELATED"/>
    <property type="match status" value="1"/>
</dbReference>
<dbReference type="GO" id="GO:0005634">
    <property type="term" value="C:nucleus"/>
    <property type="evidence" value="ECO:0007669"/>
    <property type="project" value="UniProtKB-SubCell"/>
</dbReference>
<dbReference type="PROSITE" id="PS50157">
    <property type="entry name" value="ZINC_FINGER_C2H2_2"/>
    <property type="match status" value="1"/>
</dbReference>
<protein>
    <submittedName>
        <fullName evidence="10">Zinc finger protein</fullName>
    </submittedName>
</protein>
<dbReference type="PANTHER" id="PTHR16515">
    <property type="entry name" value="PR DOMAIN ZINC FINGER PROTEIN"/>
    <property type="match status" value="1"/>
</dbReference>
<feature type="compositionally biased region" description="Basic and acidic residues" evidence="8">
    <location>
        <begin position="153"/>
        <end position="169"/>
    </location>
</feature>
<dbReference type="EMBL" id="PXOF01000199">
    <property type="protein sequence ID" value="RGP60022.1"/>
    <property type="molecule type" value="Genomic_DNA"/>
</dbReference>
<sequence>MAYPPQYREPAPALPSIIVPASGDRHRPHASHHDLSFSRSLAMSIPGMPSRDDVPPPLPPPKYPGYDQPSALAENMREKREYAHGSFASGYGSMNSSFQEDRPSYQRRINTSDRDEGYASYSSTDRSRESVPTGFGRLHNHYQFQSPADVDGDTLKKKLDQTRPLEKTPPRSLLSASANELLSRRPSAEGRFPPALSVPVQLPIHSRGGILASPARLTDTPIHSAISPRSTPFYHGDRSPNDSSDIDGSPRTRSKRNNSDDATSTNSSYDFNGAEDMDMEDGQSLKRLHIDDAYVPGGQKRRAASPNDEHLLGMPRRTSPPGRFTSLPRGATMPSVSTSRSNSYISTMSMSMHPASIATANSFGRRSPVGPSPGGISPTSCNSPYTAPVSLNPSPRTSISGRGSIHSRTVSGASTRKITEVQKPGGSKVQGFFMCECCPKKPKRFETLEELNAHEAEKQYECSFCGNRFKNKNEAERHQNSLHVRRHSWSCSALSGYDRAFHDSTNRPGEADTCGYCGDEFTRSGRGPGTGALNGGNAPRHATEQDWDERIRHLQEVHKFRECNSSKKFFRADHFRQHLKHSHAGTSGKWTNMLENACMLEEDPTPRLGRVLVNPSKDDIQVGRQDDESRPSVLWVLMILDWLGIRRMRAGYQREIAGTKKDQWGLGSRNFLLEDQRRTRCQESDLRAAISMPL</sequence>
<evidence type="ECO:0000256" key="3">
    <source>
        <dbReference type="ARBA" id="ARBA00022737"/>
    </source>
</evidence>
<evidence type="ECO:0000256" key="7">
    <source>
        <dbReference type="PROSITE-ProRule" id="PRU00042"/>
    </source>
</evidence>
<keyword evidence="5" id="KW-0862">Zinc</keyword>
<evidence type="ECO:0000256" key="6">
    <source>
        <dbReference type="ARBA" id="ARBA00023242"/>
    </source>
</evidence>
<feature type="region of interest" description="Disordered" evidence="8">
    <location>
        <begin position="221"/>
        <end position="277"/>
    </location>
</feature>
<evidence type="ECO:0000256" key="4">
    <source>
        <dbReference type="ARBA" id="ARBA00022771"/>
    </source>
</evidence>
<organism evidence="10 11">
    <name type="scientific">Fusarium sporotrichioides</name>
    <dbReference type="NCBI Taxonomy" id="5514"/>
    <lineage>
        <taxon>Eukaryota</taxon>
        <taxon>Fungi</taxon>
        <taxon>Dikarya</taxon>
        <taxon>Ascomycota</taxon>
        <taxon>Pezizomycotina</taxon>
        <taxon>Sordariomycetes</taxon>
        <taxon>Hypocreomycetidae</taxon>
        <taxon>Hypocreales</taxon>
        <taxon>Nectriaceae</taxon>
        <taxon>Fusarium</taxon>
    </lineage>
</organism>
<evidence type="ECO:0000256" key="2">
    <source>
        <dbReference type="ARBA" id="ARBA00022723"/>
    </source>
</evidence>
<proteinExistence type="predicted"/>
<feature type="compositionally biased region" description="Polar residues" evidence="8">
    <location>
        <begin position="379"/>
        <end position="415"/>
    </location>
</feature>
<dbReference type="STRING" id="5514.A0A395RJH1"/>
<keyword evidence="2" id="KW-0479">Metal-binding</keyword>
<reference evidence="10 11" key="1">
    <citation type="journal article" date="2018" name="PLoS Pathog.">
        <title>Evolution of structural diversity of trichothecenes, a family of toxins produced by plant pathogenic and entomopathogenic fungi.</title>
        <authorList>
            <person name="Proctor R.H."/>
            <person name="McCormick S.P."/>
            <person name="Kim H.S."/>
            <person name="Cardoza R.E."/>
            <person name="Stanley A.M."/>
            <person name="Lindo L."/>
            <person name="Kelly A."/>
            <person name="Brown D.W."/>
            <person name="Lee T."/>
            <person name="Vaughan M.M."/>
            <person name="Alexander N.J."/>
            <person name="Busman M."/>
            <person name="Gutierrez S."/>
        </authorList>
    </citation>
    <scope>NUCLEOTIDE SEQUENCE [LARGE SCALE GENOMIC DNA]</scope>
    <source>
        <strain evidence="10 11">NRRL 3299</strain>
    </source>
</reference>
<feature type="region of interest" description="Disordered" evidence="8">
    <location>
        <begin position="362"/>
        <end position="415"/>
    </location>
</feature>
<dbReference type="SUPFAM" id="SSF57667">
    <property type="entry name" value="beta-beta-alpha zinc fingers"/>
    <property type="match status" value="1"/>
</dbReference>
<dbReference type="PROSITE" id="PS00028">
    <property type="entry name" value="ZINC_FINGER_C2H2_1"/>
    <property type="match status" value="1"/>
</dbReference>
<dbReference type="InterPro" id="IPR050331">
    <property type="entry name" value="Zinc_finger"/>
</dbReference>
<dbReference type="GO" id="GO:0008270">
    <property type="term" value="F:zinc ion binding"/>
    <property type="evidence" value="ECO:0007669"/>
    <property type="project" value="UniProtKB-KW"/>
</dbReference>
<feature type="compositionally biased region" description="Basic and acidic residues" evidence="8">
    <location>
        <begin position="99"/>
        <end position="117"/>
    </location>
</feature>
<dbReference type="Proteomes" id="UP000266152">
    <property type="component" value="Unassembled WGS sequence"/>
</dbReference>
<keyword evidence="6" id="KW-0539">Nucleus</keyword>
<evidence type="ECO:0000313" key="10">
    <source>
        <dbReference type="EMBL" id="RGP60022.1"/>
    </source>
</evidence>
<feature type="region of interest" description="Disordered" evidence="8">
    <location>
        <begin position="296"/>
        <end position="340"/>
    </location>
</feature>
<evidence type="ECO:0000256" key="1">
    <source>
        <dbReference type="ARBA" id="ARBA00004123"/>
    </source>
</evidence>
<evidence type="ECO:0000256" key="5">
    <source>
        <dbReference type="ARBA" id="ARBA00022833"/>
    </source>
</evidence>
<comment type="subcellular location">
    <subcellularLocation>
        <location evidence="1">Nucleus</location>
    </subcellularLocation>
</comment>
<name>A0A395RJH1_FUSSP</name>
<dbReference type="InterPro" id="IPR036236">
    <property type="entry name" value="Znf_C2H2_sf"/>
</dbReference>
<evidence type="ECO:0000313" key="11">
    <source>
        <dbReference type="Proteomes" id="UP000266152"/>
    </source>
</evidence>
<evidence type="ECO:0000259" key="9">
    <source>
        <dbReference type="PROSITE" id="PS50157"/>
    </source>
</evidence>
<keyword evidence="4 7" id="KW-0863">Zinc-finger</keyword>
<dbReference type="InterPro" id="IPR057026">
    <property type="entry name" value="Znf-C2H2_ascomycetes"/>
</dbReference>
<keyword evidence="11" id="KW-1185">Reference proteome</keyword>
<accession>A0A395RJH1</accession>
<gene>
    <name evidence="10" type="ORF">FSPOR_10930</name>
</gene>
<feature type="compositionally biased region" description="Low complexity" evidence="8">
    <location>
        <begin position="362"/>
        <end position="378"/>
    </location>
</feature>
<dbReference type="Gene3D" id="3.30.160.60">
    <property type="entry name" value="Classic Zinc Finger"/>
    <property type="match status" value="1"/>
</dbReference>
<dbReference type="Pfam" id="PF24537">
    <property type="entry name" value="zf-C2H2_fungi"/>
    <property type="match status" value="1"/>
</dbReference>
<comment type="caution">
    <text evidence="10">The sequence shown here is derived from an EMBL/GenBank/DDBJ whole genome shotgun (WGS) entry which is preliminary data.</text>
</comment>
<keyword evidence="3" id="KW-0677">Repeat</keyword>
<dbReference type="InterPro" id="IPR013087">
    <property type="entry name" value="Znf_C2H2_type"/>
</dbReference>
<evidence type="ECO:0000256" key="8">
    <source>
        <dbReference type="SAM" id="MobiDB-lite"/>
    </source>
</evidence>
<feature type="domain" description="C2H2-type" evidence="9">
    <location>
        <begin position="460"/>
        <end position="488"/>
    </location>
</feature>